<dbReference type="GO" id="GO:0005975">
    <property type="term" value="P:carbohydrate metabolic process"/>
    <property type="evidence" value="ECO:0007669"/>
    <property type="project" value="InterPro"/>
</dbReference>
<evidence type="ECO:0000256" key="2">
    <source>
        <dbReference type="ARBA" id="ARBA00022801"/>
    </source>
</evidence>
<dbReference type="Proteomes" id="UP000625682">
    <property type="component" value="Unassembled WGS sequence"/>
</dbReference>
<protein>
    <recommendedName>
        <fullName evidence="5">alpha-D-xyloside xylohydrolase</fullName>
        <ecNumber evidence="5">3.2.1.177</ecNumber>
    </recommendedName>
</protein>
<dbReference type="Pfam" id="PF01055">
    <property type="entry name" value="Glyco_hydro_31_2nd"/>
    <property type="match status" value="1"/>
</dbReference>
<dbReference type="SUPFAM" id="SSF117125">
    <property type="entry name" value="Putative glucosidase YicI, C-terminal domain"/>
    <property type="match status" value="1"/>
</dbReference>
<dbReference type="Pfam" id="PF21365">
    <property type="entry name" value="Glyco_hydro_31_3rd"/>
    <property type="match status" value="1"/>
</dbReference>
<evidence type="ECO:0000259" key="9">
    <source>
        <dbReference type="Pfam" id="PF13802"/>
    </source>
</evidence>
<dbReference type="SUPFAM" id="SSF51445">
    <property type="entry name" value="(Trans)glycosidases"/>
    <property type="match status" value="1"/>
</dbReference>
<sequence>MKFTDGYWLLREGVTAAHPVEVLDVTDADGTLDVHAPTQPIRHRGDLLKGPVVTISAHAPMPDVIGVTFTHFQGEQPQSPQFELRKEDLTAHTEYDEEHATLTSGTLSVRVSRTSPWHVDFLAHGRVLTSSGPKGMGIMRDATTGAHYLREQLGLGVGTSVYGLGERFGPLVKNGQVVDMWNADGGTATEQAYKNVPFYLTDAGYGVFVDHPGRVSFEVGSEAVSRVQFSAETQQLTYYVIHGPTPKDILRKYTALTGRPALPPPWSFGLWLSTSFTTSYDEETVTSFIEGMRERELPLSVFHFDCFWMREFNWCDFRWDPRVFPDPEGMLQRLKAKGLHISVWINPYIAQRSPLFAEGKALGHLLRRPDGSVWQWDLWQPGMALVDFTSPAARDWYASKLEALLAQGVDCFKTDFGERVPLDVEFADGSDPERMHNYYTYLYNRTVFDVLRKHRGEGEAVVFARSATAGSQQFPVHWGGDCEATYESMAESLRGGLSLGLSGFGYWSHDIGGFEGTPSPALFKRWIAFGLLSSHSRLHGSSTYRVPWLFDEEAVDVLRLFTRLKLRLMPYLYEAARTAHTDGVPMMRAMVLEFPEDPGCAHLERQFMLGRDLLVAPVFSDEGEVSYYVPEGEWTHFLTGRTVTGPRWIRERHGFDSVPLLVRPGSVIPVGAVDDRPDYAYADGVTLHAYGLERGAQVTVPIGDLTFTVVREGDTLRASCSDPSAPWGLAAGRREVRAKAGTGFLTVELGPAEPKPVEQGSAEQGSVALESVEPGGE</sequence>
<keyword evidence="3 6" id="KW-0326">Glycosidase</keyword>
<dbReference type="CDD" id="cd14752">
    <property type="entry name" value="GH31_N"/>
    <property type="match status" value="1"/>
</dbReference>
<proteinExistence type="inferred from homology"/>
<dbReference type="InterPro" id="IPR017853">
    <property type="entry name" value="GH"/>
</dbReference>
<feature type="domain" description="Glycosyl hydrolase family 31 C-terminal" evidence="10">
    <location>
        <begin position="583"/>
        <end position="668"/>
    </location>
</feature>
<reference evidence="11" key="2">
    <citation type="submission" date="2020-09" db="EMBL/GenBank/DDBJ databases">
        <authorList>
            <person name="Sun Q."/>
            <person name="Zhou Y."/>
        </authorList>
    </citation>
    <scope>NUCLEOTIDE SEQUENCE</scope>
    <source>
        <strain evidence="11">CGMCC 4.7272</strain>
    </source>
</reference>
<dbReference type="AlphaFoldDB" id="A0A917KYJ6"/>
<dbReference type="GO" id="GO:0030246">
    <property type="term" value="F:carbohydrate binding"/>
    <property type="evidence" value="ECO:0007669"/>
    <property type="project" value="InterPro"/>
</dbReference>
<dbReference type="PANTHER" id="PTHR43053">
    <property type="entry name" value="GLYCOSIDASE FAMILY 31"/>
    <property type="match status" value="1"/>
</dbReference>
<feature type="domain" description="Glycoside hydrolase family 31 TIM barrel" evidence="8">
    <location>
        <begin position="260"/>
        <end position="574"/>
    </location>
</feature>
<dbReference type="NCBIfam" id="NF007940">
    <property type="entry name" value="PRK10658.1"/>
    <property type="match status" value="1"/>
</dbReference>
<dbReference type="InterPro" id="IPR050985">
    <property type="entry name" value="Alpha-glycosidase_related"/>
</dbReference>
<evidence type="ECO:0000256" key="3">
    <source>
        <dbReference type="ARBA" id="ARBA00023295"/>
    </source>
</evidence>
<feature type="domain" description="Glycoside hydrolase family 31 N-terminal" evidence="9">
    <location>
        <begin position="56"/>
        <end position="218"/>
    </location>
</feature>
<reference evidence="11" key="1">
    <citation type="journal article" date="2014" name="Int. J. Syst. Evol. Microbiol.">
        <title>Complete genome sequence of Corynebacterium casei LMG S-19264T (=DSM 44701T), isolated from a smear-ripened cheese.</title>
        <authorList>
            <consortium name="US DOE Joint Genome Institute (JGI-PGF)"/>
            <person name="Walter F."/>
            <person name="Albersmeier A."/>
            <person name="Kalinowski J."/>
            <person name="Ruckert C."/>
        </authorList>
    </citation>
    <scope>NUCLEOTIDE SEQUENCE</scope>
    <source>
        <strain evidence="11">CGMCC 4.7272</strain>
    </source>
</reference>
<keyword evidence="2 6" id="KW-0378">Hydrolase</keyword>
<evidence type="ECO:0000313" key="11">
    <source>
        <dbReference type="EMBL" id="GGJ31174.1"/>
    </source>
</evidence>
<dbReference type="CDD" id="cd06593">
    <property type="entry name" value="GH31_xylosidase_YicI"/>
    <property type="match status" value="1"/>
</dbReference>
<dbReference type="PANTHER" id="PTHR43053:SF4">
    <property type="entry name" value="MYOGENESIS-REGULATING GLYCOSIDASE"/>
    <property type="match status" value="1"/>
</dbReference>
<dbReference type="FunFam" id="3.20.20.80:FF:000053">
    <property type="entry name" value="Alpha-xylosidase YicI"/>
    <property type="match status" value="1"/>
</dbReference>
<comment type="catalytic activity">
    <reaction evidence="4">
        <text>Hydrolysis of terminal, non-reducing alpha-D-xylose residues with release of alpha-D-xylose.</text>
        <dbReference type="EC" id="3.2.1.177"/>
    </reaction>
</comment>
<dbReference type="InterPro" id="IPR011013">
    <property type="entry name" value="Gal_mutarotase_sf_dom"/>
</dbReference>
<evidence type="ECO:0000256" key="1">
    <source>
        <dbReference type="ARBA" id="ARBA00007806"/>
    </source>
</evidence>
<keyword evidence="12" id="KW-1185">Reference proteome</keyword>
<evidence type="ECO:0000256" key="4">
    <source>
        <dbReference type="ARBA" id="ARBA00052064"/>
    </source>
</evidence>
<dbReference type="EMBL" id="BMMU01000008">
    <property type="protein sequence ID" value="GGJ31174.1"/>
    <property type="molecule type" value="Genomic_DNA"/>
</dbReference>
<dbReference type="Gene3D" id="2.60.40.1180">
    <property type="entry name" value="Golgi alpha-mannosidase II"/>
    <property type="match status" value="2"/>
</dbReference>
<dbReference type="SUPFAM" id="SSF74650">
    <property type="entry name" value="Galactose mutarotase-like"/>
    <property type="match status" value="1"/>
</dbReference>
<gene>
    <name evidence="11" type="ORF">GCM10012282_29710</name>
</gene>
<evidence type="ECO:0000256" key="6">
    <source>
        <dbReference type="RuleBase" id="RU361185"/>
    </source>
</evidence>
<dbReference type="SUPFAM" id="SSF51011">
    <property type="entry name" value="Glycosyl hydrolase domain"/>
    <property type="match status" value="1"/>
</dbReference>
<evidence type="ECO:0000313" key="12">
    <source>
        <dbReference type="Proteomes" id="UP000625682"/>
    </source>
</evidence>
<comment type="similarity">
    <text evidence="1 6">Belongs to the glycosyl hydrolase 31 family.</text>
</comment>
<evidence type="ECO:0000259" key="10">
    <source>
        <dbReference type="Pfam" id="PF21365"/>
    </source>
</evidence>
<evidence type="ECO:0000259" key="8">
    <source>
        <dbReference type="Pfam" id="PF01055"/>
    </source>
</evidence>
<evidence type="ECO:0000256" key="7">
    <source>
        <dbReference type="SAM" id="MobiDB-lite"/>
    </source>
</evidence>
<dbReference type="Pfam" id="PF13802">
    <property type="entry name" value="Gal_mutarotas_2"/>
    <property type="match status" value="1"/>
</dbReference>
<comment type="caution">
    <text evidence="11">The sequence shown here is derived from an EMBL/GenBank/DDBJ whole genome shotgun (WGS) entry which is preliminary data.</text>
</comment>
<dbReference type="RefSeq" id="WP_229695227.1">
    <property type="nucleotide sequence ID" value="NZ_BAABER010000009.1"/>
</dbReference>
<feature type="region of interest" description="Disordered" evidence="7">
    <location>
        <begin position="749"/>
        <end position="777"/>
    </location>
</feature>
<dbReference type="Gene3D" id="2.60.40.1760">
    <property type="entry name" value="glycosyl hydrolase (family 31)"/>
    <property type="match status" value="1"/>
</dbReference>
<dbReference type="GO" id="GO:0061634">
    <property type="term" value="F:alpha-D-xyloside xylohydrolase"/>
    <property type="evidence" value="ECO:0007669"/>
    <property type="project" value="UniProtKB-EC"/>
</dbReference>
<accession>A0A917KYJ6</accession>
<organism evidence="11 12">
    <name type="scientific">Streptomyces lacrimifluminis</name>
    <dbReference type="NCBI Taxonomy" id="1500077"/>
    <lineage>
        <taxon>Bacteria</taxon>
        <taxon>Bacillati</taxon>
        <taxon>Actinomycetota</taxon>
        <taxon>Actinomycetes</taxon>
        <taxon>Kitasatosporales</taxon>
        <taxon>Streptomycetaceae</taxon>
        <taxon>Streptomyces</taxon>
    </lineage>
</organism>
<dbReference type="InterPro" id="IPR013780">
    <property type="entry name" value="Glyco_hydro_b"/>
</dbReference>
<dbReference type="InterPro" id="IPR048395">
    <property type="entry name" value="Glyco_hydro_31_C"/>
</dbReference>
<dbReference type="EC" id="3.2.1.177" evidence="5"/>
<dbReference type="InterPro" id="IPR025887">
    <property type="entry name" value="Glyco_hydro_31_N_dom"/>
</dbReference>
<evidence type="ECO:0000256" key="5">
    <source>
        <dbReference type="ARBA" id="ARBA00066962"/>
    </source>
</evidence>
<name>A0A917KYJ6_9ACTN</name>
<dbReference type="InterPro" id="IPR000322">
    <property type="entry name" value="Glyco_hydro_31_TIM"/>
</dbReference>
<dbReference type="Gene3D" id="3.20.20.80">
    <property type="entry name" value="Glycosidases"/>
    <property type="match status" value="1"/>
</dbReference>